<reference evidence="1" key="1">
    <citation type="submission" date="2018-05" db="EMBL/GenBank/DDBJ databases">
        <authorList>
            <person name="Lanie J.A."/>
            <person name="Ng W.-L."/>
            <person name="Kazmierczak K.M."/>
            <person name="Andrzejewski T.M."/>
            <person name="Davidsen T.M."/>
            <person name="Wayne K.J."/>
            <person name="Tettelin H."/>
            <person name="Glass J.I."/>
            <person name="Rusch D."/>
            <person name="Podicherti R."/>
            <person name="Tsui H.-C.T."/>
            <person name="Winkler M.E."/>
        </authorList>
    </citation>
    <scope>NUCLEOTIDE SEQUENCE</scope>
</reference>
<protein>
    <submittedName>
        <fullName evidence="1">Uncharacterized protein</fullName>
    </submittedName>
</protein>
<evidence type="ECO:0000313" key="1">
    <source>
        <dbReference type="EMBL" id="SVC06250.1"/>
    </source>
</evidence>
<organism evidence="1">
    <name type="scientific">marine metagenome</name>
    <dbReference type="NCBI Taxonomy" id="408172"/>
    <lineage>
        <taxon>unclassified sequences</taxon>
        <taxon>metagenomes</taxon>
        <taxon>ecological metagenomes</taxon>
    </lineage>
</organism>
<proteinExistence type="predicted"/>
<dbReference type="EMBL" id="UINC01071391">
    <property type="protein sequence ID" value="SVC06250.1"/>
    <property type="molecule type" value="Genomic_DNA"/>
</dbReference>
<feature type="non-terminal residue" evidence="1">
    <location>
        <position position="1"/>
    </location>
</feature>
<gene>
    <name evidence="1" type="ORF">METZ01_LOCUS259104</name>
</gene>
<dbReference type="AlphaFoldDB" id="A0A382J2I8"/>
<name>A0A382J2I8_9ZZZZ</name>
<sequence length="34" mass="3985">ILHPWKKLPIKLYNTNLGSNDPIFLLVNLIDLMH</sequence>
<accession>A0A382J2I8</accession>